<dbReference type="Gene3D" id="2.10.25.10">
    <property type="entry name" value="Laminin"/>
    <property type="match status" value="2"/>
</dbReference>
<reference evidence="6 7" key="1">
    <citation type="journal article" date="2021" name="Elife">
        <title>Chloroplast acquisition without the gene transfer in kleptoplastic sea slugs, Plakobranchus ocellatus.</title>
        <authorList>
            <person name="Maeda T."/>
            <person name="Takahashi S."/>
            <person name="Yoshida T."/>
            <person name="Shimamura S."/>
            <person name="Takaki Y."/>
            <person name="Nagai Y."/>
            <person name="Toyoda A."/>
            <person name="Suzuki Y."/>
            <person name="Arimoto A."/>
            <person name="Ishii H."/>
            <person name="Satoh N."/>
            <person name="Nishiyama T."/>
            <person name="Hasebe M."/>
            <person name="Maruyama T."/>
            <person name="Minagawa J."/>
            <person name="Obokata J."/>
            <person name="Shigenobu S."/>
        </authorList>
    </citation>
    <scope>NUCLEOTIDE SEQUENCE [LARGE SCALE GENOMIC DNA]</scope>
</reference>
<proteinExistence type="predicted"/>
<feature type="domain" description="EGF-like" evidence="5">
    <location>
        <begin position="97"/>
        <end position="129"/>
    </location>
</feature>
<dbReference type="InterPro" id="IPR000742">
    <property type="entry name" value="EGF"/>
</dbReference>
<gene>
    <name evidence="6" type="ORF">PoB_004486100</name>
</gene>
<organism evidence="6 7">
    <name type="scientific">Plakobranchus ocellatus</name>
    <dbReference type="NCBI Taxonomy" id="259542"/>
    <lineage>
        <taxon>Eukaryota</taxon>
        <taxon>Metazoa</taxon>
        <taxon>Spiralia</taxon>
        <taxon>Lophotrochozoa</taxon>
        <taxon>Mollusca</taxon>
        <taxon>Gastropoda</taxon>
        <taxon>Heterobranchia</taxon>
        <taxon>Euthyneura</taxon>
        <taxon>Panpulmonata</taxon>
        <taxon>Sacoglossa</taxon>
        <taxon>Placobranchoidea</taxon>
        <taxon>Plakobranchidae</taxon>
        <taxon>Plakobranchus</taxon>
    </lineage>
</organism>
<evidence type="ECO:0000256" key="1">
    <source>
        <dbReference type="ARBA" id="ARBA00022536"/>
    </source>
</evidence>
<dbReference type="PROSITE" id="PS50026">
    <property type="entry name" value="EGF_3"/>
    <property type="match status" value="1"/>
</dbReference>
<dbReference type="EMBL" id="BLXT01004946">
    <property type="protein sequence ID" value="GFO18356.1"/>
    <property type="molecule type" value="Genomic_DNA"/>
</dbReference>
<accession>A0AAV4B4T2</accession>
<evidence type="ECO:0000256" key="4">
    <source>
        <dbReference type="PROSITE-ProRule" id="PRU00076"/>
    </source>
</evidence>
<dbReference type="PANTHER" id="PTHR11219:SF69">
    <property type="entry name" value="TENEURIN-A"/>
    <property type="match status" value="1"/>
</dbReference>
<protein>
    <submittedName>
        <fullName evidence="6">Teneurin-2</fullName>
    </submittedName>
</protein>
<keyword evidence="2" id="KW-0677">Repeat</keyword>
<evidence type="ECO:0000313" key="6">
    <source>
        <dbReference type="EMBL" id="GFO18356.1"/>
    </source>
</evidence>
<keyword evidence="7" id="KW-1185">Reference proteome</keyword>
<dbReference type="Proteomes" id="UP000735302">
    <property type="component" value="Unassembled WGS sequence"/>
</dbReference>
<dbReference type="PROSITE" id="PS01186">
    <property type="entry name" value="EGF_2"/>
    <property type="match status" value="1"/>
</dbReference>
<keyword evidence="1 4" id="KW-0245">EGF-like domain</keyword>
<dbReference type="AlphaFoldDB" id="A0AAV4B4T2"/>
<dbReference type="PROSITE" id="PS00022">
    <property type="entry name" value="EGF_1"/>
    <property type="match status" value="1"/>
</dbReference>
<comment type="caution">
    <text evidence="4">Lacks conserved residue(s) required for the propagation of feature annotation.</text>
</comment>
<evidence type="ECO:0000256" key="2">
    <source>
        <dbReference type="ARBA" id="ARBA00022737"/>
    </source>
</evidence>
<dbReference type="Pfam" id="PF25024">
    <property type="entry name" value="EGF_TEN"/>
    <property type="match status" value="1"/>
</dbReference>
<keyword evidence="3 4" id="KW-1015">Disulfide bond</keyword>
<dbReference type="FunFam" id="2.10.25.10:FF:000013">
    <property type="entry name" value="Teneurin transmembrane protein 4"/>
    <property type="match status" value="1"/>
</dbReference>
<dbReference type="InterPro" id="IPR051216">
    <property type="entry name" value="Teneurin"/>
</dbReference>
<dbReference type="SUPFAM" id="SSF57196">
    <property type="entry name" value="EGF/Laminin"/>
    <property type="match status" value="1"/>
</dbReference>
<evidence type="ECO:0000259" key="5">
    <source>
        <dbReference type="PROSITE" id="PS50026"/>
    </source>
</evidence>
<evidence type="ECO:0000256" key="3">
    <source>
        <dbReference type="ARBA" id="ARBA00023157"/>
    </source>
</evidence>
<dbReference type="PANTHER" id="PTHR11219">
    <property type="entry name" value="TENEURIN AND N-ACETYLGLUCOSAMINE-1-PHOSPHODIESTER ALPHA-N-ACETYLGLUCOSAMINIDASE"/>
    <property type="match status" value="1"/>
</dbReference>
<sequence>MVEFLERGDWFIGIFNGRDTYSTVSLAAEPYAMEAGCYDDCNGNGECRDGECHCFPGYTSYDCSQPVCPLLCSGNGVYLRGQCQCNHGYKGIECNIKKDECAVPSCNKKGECVNGRCVCYQGYRGPHCGIAAVKCRVATCWEWWLTGRAVGYQVSKRFESQTGSRQFVIALLCLPSTKWVARSLKTRRK</sequence>
<name>A0AAV4B4T2_9GAST</name>
<dbReference type="Gene3D" id="2.60.120.260">
    <property type="entry name" value="Galactose-binding domain-like"/>
    <property type="match status" value="1"/>
</dbReference>
<comment type="caution">
    <text evidence="6">The sequence shown here is derived from an EMBL/GenBank/DDBJ whole genome shotgun (WGS) entry which is preliminary data.</text>
</comment>
<feature type="disulfide bond" evidence="4">
    <location>
        <begin position="119"/>
        <end position="128"/>
    </location>
</feature>
<evidence type="ECO:0000313" key="7">
    <source>
        <dbReference type="Proteomes" id="UP000735302"/>
    </source>
</evidence>